<dbReference type="RefSeq" id="XP_056544359.1">
    <property type="nucleotide sequence ID" value="XM_056685617.1"/>
</dbReference>
<gene>
    <name evidence="2" type="ORF">N7482_003492</name>
</gene>
<dbReference type="SUPFAM" id="SSF53448">
    <property type="entry name" value="Nucleotide-diphospho-sugar transferases"/>
    <property type="match status" value="1"/>
</dbReference>
<organism evidence="2 3">
    <name type="scientific">Penicillium canariense</name>
    <dbReference type="NCBI Taxonomy" id="189055"/>
    <lineage>
        <taxon>Eukaryota</taxon>
        <taxon>Fungi</taxon>
        <taxon>Dikarya</taxon>
        <taxon>Ascomycota</taxon>
        <taxon>Pezizomycotina</taxon>
        <taxon>Eurotiomycetes</taxon>
        <taxon>Eurotiomycetidae</taxon>
        <taxon>Eurotiales</taxon>
        <taxon>Aspergillaceae</taxon>
        <taxon>Penicillium</taxon>
    </lineage>
</organism>
<dbReference type="AlphaFoldDB" id="A0A9W9I6S3"/>
<evidence type="ECO:0008006" key="4">
    <source>
        <dbReference type="Google" id="ProtNLM"/>
    </source>
</evidence>
<comment type="caution">
    <text evidence="2">The sequence shown here is derived from an EMBL/GenBank/DDBJ whole genome shotgun (WGS) entry which is preliminary data.</text>
</comment>
<evidence type="ECO:0000313" key="3">
    <source>
        <dbReference type="Proteomes" id="UP001149163"/>
    </source>
</evidence>
<sequence>MVQTGHREDFMSKKLFAFCLFSIGITIFLLVGSPAPPSPEELNDAPAPGLRPVTYHGHHAISIFLASRSNQEDRSDNEDGYFVSVRTLIYQLLHSPDTKLQNPVPVVVLVPKHVKESKVQTLRHDGAIVVEVEDVTHNTPIAAERWTSMATKLHIFDPAVVPYEKVLFMDADMVLTRPIDKIFQEFSTELSPITNTTQAEAEVGPLPEQYILAASPESHRKDHTYPFLDSDHTASTFNSGLFIYSPSVEIFQYYMTLVDHPELYYTGVPDQDLLNYAHRWGGPMAWKRLHWSWYINEPNDNDFQGKMALLHTKWWEQGTSISKDAVEQFAFARRWEMEGYWKGRNDKRNTPKFRRL</sequence>
<reference evidence="2" key="2">
    <citation type="journal article" date="2023" name="IMA Fungus">
        <title>Comparative genomic study of the Penicillium genus elucidates a diverse pangenome and 15 lateral gene transfer events.</title>
        <authorList>
            <person name="Petersen C."/>
            <person name="Sorensen T."/>
            <person name="Nielsen M.R."/>
            <person name="Sondergaard T.E."/>
            <person name="Sorensen J.L."/>
            <person name="Fitzpatrick D.A."/>
            <person name="Frisvad J.C."/>
            <person name="Nielsen K.L."/>
        </authorList>
    </citation>
    <scope>NUCLEOTIDE SEQUENCE</scope>
    <source>
        <strain evidence="2">IBT 26290</strain>
    </source>
</reference>
<keyword evidence="1" id="KW-0812">Transmembrane</keyword>
<dbReference type="Proteomes" id="UP001149163">
    <property type="component" value="Unassembled WGS sequence"/>
</dbReference>
<protein>
    <recommendedName>
        <fullName evidence="4">Glycosyltransferase family 8 protein</fullName>
    </recommendedName>
</protein>
<dbReference type="GeneID" id="81424793"/>
<name>A0A9W9I6S3_9EURO</name>
<keyword evidence="1" id="KW-1133">Transmembrane helix</keyword>
<dbReference type="InterPro" id="IPR050587">
    <property type="entry name" value="GNT1/Glycosyltrans_8"/>
</dbReference>
<keyword evidence="1" id="KW-0472">Membrane</keyword>
<feature type="transmembrane region" description="Helical" evidence="1">
    <location>
        <begin position="15"/>
        <end position="35"/>
    </location>
</feature>
<keyword evidence="3" id="KW-1185">Reference proteome</keyword>
<dbReference type="OrthoDB" id="2014201at2759"/>
<evidence type="ECO:0000256" key="1">
    <source>
        <dbReference type="SAM" id="Phobius"/>
    </source>
</evidence>
<proteinExistence type="predicted"/>
<dbReference type="PANTHER" id="PTHR11183">
    <property type="entry name" value="GLYCOGENIN SUBFAMILY MEMBER"/>
    <property type="match status" value="1"/>
</dbReference>
<reference evidence="2" key="1">
    <citation type="submission" date="2022-11" db="EMBL/GenBank/DDBJ databases">
        <authorList>
            <person name="Petersen C."/>
        </authorList>
    </citation>
    <scope>NUCLEOTIDE SEQUENCE</scope>
    <source>
        <strain evidence="2">IBT 26290</strain>
    </source>
</reference>
<evidence type="ECO:0000313" key="2">
    <source>
        <dbReference type="EMBL" id="KAJ5167898.1"/>
    </source>
</evidence>
<dbReference type="EMBL" id="JAPQKN010000002">
    <property type="protein sequence ID" value="KAJ5167898.1"/>
    <property type="molecule type" value="Genomic_DNA"/>
</dbReference>
<dbReference type="InterPro" id="IPR029044">
    <property type="entry name" value="Nucleotide-diphossugar_trans"/>
</dbReference>
<dbReference type="Gene3D" id="3.90.550.10">
    <property type="entry name" value="Spore Coat Polysaccharide Biosynthesis Protein SpsA, Chain A"/>
    <property type="match status" value="1"/>
</dbReference>
<accession>A0A9W9I6S3</accession>